<sequence>DALDNSSRKSNSKKKPVEEQEIADKQRAELELLMDDTDEDNFEINANDPRFAALLENHHFAIDPTNPHFKKTKAMQKLLEERQRRQVLADSEEIRDQESWNTSSNTFKDASLSSLVNSVKRKTAVISEKNRRAKPEFLID</sequence>
<dbReference type="OrthoDB" id="431825at2759"/>
<dbReference type="InterPro" id="IPR039754">
    <property type="entry name" value="Esf1"/>
</dbReference>
<dbReference type="AlphaFoldDB" id="A0A9N9G8Q0"/>
<evidence type="ECO:0000256" key="1">
    <source>
        <dbReference type="ARBA" id="ARBA00004604"/>
    </source>
</evidence>
<dbReference type="InterPro" id="IPR012580">
    <property type="entry name" value="NUC153"/>
</dbReference>
<evidence type="ECO:0000259" key="4">
    <source>
        <dbReference type="Pfam" id="PF08159"/>
    </source>
</evidence>
<evidence type="ECO:0000256" key="3">
    <source>
        <dbReference type="SAM" id="MobiDB-lite"/>
    </source>
</evidence>
<feature type="region of interest" description="Disordered" evidence="3">
    <location>
        <begin position="1"/>
        <end position="23"/>
    </location>
</feature>
<evidence type="ECO:0000313" key="6">
    <source>
        <dbReference type="Proteomes" id="UP000789572"/>
    </source>
</evidence>
<organism evidence="5 6">
    <name type="scientific">Paraglomus occultum</name>
    <dbReference type="NCBI Taxonomy" id="144539"/>
    <lineage>
        <taxon>Eukaryota</taxon>
        <taxon>Fungi</taxon>
        <taxon>Fungi incertae sedis</taxon>
        <taxon>Mucoromycota</taxon>
        <taxon>Glomeromycotina</taxon>
        <taxon>Glomeromycetes</taxon>
        <taxon>Paraglomerales</taxon>
        <taxon>Paraglomeraceae</taxon>
        <taxon>Paraglomus</taxon>
    </lineage>
</organism>
<feature type="domain" description="NUC153" evidence="4">
    <location>
        <begin position="48"/>
        <end position="76"/>
    </location>
</feature>
<gene>
    <name evidence="5" type="ORF">POCULU_LOCUS6878</name>
</gene>
<evidence type="ECO:0000313" key="5">
    <source>
        <dbReference type="EMBL" id="CAG8589087.1"/>
    </source>
</evidence>
<keyword evidence="2" id="KW-0539">Nucleus</keyword>
<name>A0A9N9G8Q0_9GLOM</name>
<dbReference type="GO" id="GO:0006364">
    <property type="term" value="P:rRNA processing"/>
    <property type="evidence" value="ECO:0007669"/>
    <property type="project" value="InterPro"/>
</dbReference>
<dbReference type="EMBL" id="CAJVPJ010001386">
    <property type="protein sequence ID" value="CAG8589087.1"/>
    <property type="molecule type" value="Genomic_DNA"/>
</dbReference>
<dbReference type="GO" id="GO:0003723">
    <property type="term" value="F:RNA binding"/>
    <property type="evidence" value="ECO:0007669"/>
    <property type="project" value="TreeGrafter"/>
</dbReference>
<dbReference type="GO" id="GO:0005730">
    <property type="term" value="C:nucleolus"/>
    <property type="evidence" value="ECO:0007669"/>
    <property type="project" value="UniProtKB-SubCell"/>
</dbReference>
<comment type="caution">
    <text evidence="5">The sequence shown here is derived from an EMBL/GenBank/DDBJ whole genome shotgun (WGS) entry which is preliminary data.</text>
</comment>
<keyword evidence="6" id="KW-1185">Reference proteome</keyword>
<proteinExistence type="predicted"/>
<dbReference type="Proteomes" id="UP000789572">
    <property type="component" value="Unassembled WGS sequence"/>
</dbReference>
<reference evidence="5" key="1">
    <citation type="submission" date="2021-06" db="EMBL/GenBank/DDBJ databases">
        <authorList>
            <person name="Kallberg Y."/>
            <person name="Tangrot J."/>
            <person name="Rosling A."/>
        </authorList>
    </citation>
    <scope>NUCLEOTIDE SEQUENCE</scope>
    <source>
        <strain evidence="5">IA702</strain>
    </source>
</reference>
<protein>
    <submittedName>
        <fullName evidence="5">1696_t:CDS:1</fullName>
    </submittedName>
</protein>
<feature type="non-terminal residue" evidence="5">
    <location>
        <position position="1"/>
    </location>
</feature>
<dbReference type="PANTHER" id="PTHR12202">
    <property type="entry name" value="ESF1 HOMOLOG"/>
    <property type="match status" value="1"/>
</dbReference>
<dbReference type="Pfam" id="PF08159">
    <property type="entry name" value="NUC153"/>
    <property type="match status" value="1"/>
</dbReference>
<dbReference type="PANTHER" id="PTHR12202:SF0">
    <property type="entry name" value="ESF1 HOMOLOG"/>
    <property type="match status" value="1"/>
</dbReference>
<evidence type="ECO:0000256" key="2">
    <source>
        <dbReference type="ARBA" id="ARBA00023242"/>
    </source>
</evidence>
<comment type="subcellular location">
    <subcellularLocation>
        <location evidence="1">Nucleus</location>
        <location evidence="1">Nucleolus</location>
    </subcellularLocation>
</comment>
<accession>A0A9N9G8Q0</accession>